<evidence type="ECO:0000256" key="3">
    <source>
        <dbReference type="ARBA" id="ARBA00022540"/>
    </source>
</evidence>
<dbReference type="InterPro" id="IPR036132">
    <property type="entry name" value="Vac_ATP_synth_c_sf"/>
</dbReference>
<dbReference type="EMBL" id="JAIFTH010000233">
    <property type="protein sequence ID" value="KAG9510103.1"/>
    <property type="molecule type" value="Genomic_DNA"/>
</dbReference>
<dbReference type="Pfam" id="PF03223">
    <property type="entry name" value="V-ATPase_C"/>
    <property type="match status" value="1"/>
</dbReference>
<keyword evidence="2" id="KW-0813">Transport</keyword>
<dbReference type="InterPro" id="IPR013979">
    <property type="entry name" value="TIF_beta_prop-like"/>
</dbReference>
<keyword evidence="7" id="KW-0406">Ion transport</keyword>
<gene>
    <name evidence="10" type="ORF">GZH46_01362</name>
</gene>
<organism evidence="10 11">
    <name type="scientific">Fragariocoptes setiger</name>
    <dbReference type="NCBI Taxonomy" id="1670756"/>
    <lineage>
        <taxon>Eukaryota</taxon>
        <taxon>Metazoa</taxon>
        <taxon>Ecdysozoa</taxon>
        <taxon>Arthropoda</taxon>
        <taxon>Chelicerata</taxon>
        <taxon>Arachnida</taxon>
        <taxon>Acari</taxon>
        <taxon>Acariformes</taxon>
        <taxon>Trombidiformes</taxon>
        <taxon>Prostigmata</taxon>
        <taxon>Eupodina</taxon>
        <taxon>Eriophyoidea</taxon>
        <taxon>Phytoptidae</taxon>
        <taxon>Fragariocoptes</taxon>
    </lineage>
</organism>
<dbReference type="SUPFAM" id="SSF69322">
    <property type="entry name" value="Tricorn protease domain 2"/>
    <property type="match status" value="1"/>
</dbReference>
<evidence type="ECO:0000256" key="4">
    <source>
        <dbReference type="ARBA" id="ARBA00022574"/>
    </source>
</evidence>
<accession>A0ABQ7S9R8</accession>
<evidence type="ECO:0000313" key="10">
    <source>
        <dbReference type="EMBL" id="KAG9510103.1"/>
    </source>
</evidence>
<evidence type="ECO:0000259" key="9">
    <source>
        <dbReference type="Pfam" id="PF08662"/>
    </source>
</evidence>
<comment type="caution">
    <text evidence="10">The sequence shown here is derived from an EMBL/GenBank/DDBJ whole genome shotgun (WGS) entry which is preliminary data.</text>
</comment>
<keyword evidence="6" id="KW-0648">Protein biosynthesis</keyword>
<feature type="compositionally biased region" description="Polar residues" evidence="8">
    <location>
        <begin position="506"/>
        <end position="516"/>
    </location>
</feature>
<evidence type="ECO:0000256" key="1">
    <source>
        <dbReference type="ARBA" id="ARBA00006138"/>
    </source>
</evidence>
<dbReference type="Gene3D" id="3.30.70.1180">
    <property type="entry name" value="Vacuolar atp synthase subunit c, domain 1"/>
    <property type="match status" value="1"/>
</dbReference>
<evidence type="ECO:0000256" key="6">
    <source>
        <dbReference type="ARBA" id="ARBA00022917"/>
    </source>
</evidence>
<sequence>MDNAPPILIHRSNKGLKLIKGVPPCEDLRVITEGKTREQRVESVCCSLDGQLIAWIDTMRIKCMHVDTNVIVFDEPSTVRCNCLMISPKSTRLVTYGTMSSGENLQFWDIKERKLIASKSCKRASSWRPTFSCNEDICLQQINNEVLIFTGSKLDKPAHRLNMLKVADFGLSSAPLASSTYQNLYERRSKSKNHHIAVYSVGVKGQPSFVRLYKYPRWTECITNKSFFNADSVKFYWSPSGNSLLLLCMSDVDRSGKNYYGEQSLHYLNVKGESYLVQLNKDGPIANLEWLPSCDEDMFVAVYGSQPAVTALFNKKCEIIFTMGEPSPYNETNISPHGNLIALCGFGNLSGQLSIWDFMNQKMIFSLKVPETTGFEWCPDGEHFITMTTSPRLRVGNGFRLWHYMGSLLHEQCVLQDSGERFELYDVKWCPRPGRYKKPECKMTPSPHKSILSESTLHKYQKSTAKYVPPSLRAGATVTAPELPDFGIGIGTGGRKVVGLDSLNKSRQTARSQAFKQSKPTPKTAKPAAASSPPKNNATESEPEVVDAAKRIRTIKRKLDEIAKLKKKKEAGEFIHDNQLTKIDSEASLRLQLSQLSNNKTKNQQDAMSTEYWLISAPGEKTCQQTWNKLNETTSKYPDLCKNFKFHIPDLKVGTLDTLVGLSDDLAKLDQFVESVCHKLASAIADTLENRKDAQLKEHILANNMDLPNYLTRFQWDMAKYPIKQSLKALHDIISKQVGQIDADLKAKSTAYNSLRGNLQTLERKQTGSLLARNLADLVKKEHFVLDSEYLTTLLVVVPKAYYKDWSLNFEKLTDMVVPKSSNLIYEDEDHGLFTVTLFHKVVDEFKSKARERKFVVRDFKYNESDITAGKNELAKLENDKKKQFQVLLRWLKVNFSEAFVAWVHVKTLRLFVESILRYGLPVNFLAVLIHPGRKQARKLRDVLNQLYSHLDTSISQGPMDDIPGLNLGQQEYYPYVYFKINIDVLGATTQ</sequence>
<keyword evidence="11" id="KW-1185">Reference proteome</keyword>
<evidence type="ECO:0000256" key="7">
    <source>
        <dbReference type="ARBA" id="ARBA00023065"/>
    </source>
</evidence>
<feature type="compositionally biased region" description="Low complexity" evidence="8">
    <location>
        <begin position="518"/>
        <end position="539"/>
    </location>
</feature>
<dbReference type="Pfam" id="PF08662">
    <property type="entry name" value="eIF2A"/>
    <property type="match status" value="1"/>
</dbReference>
<evidence type="ECO:0000256" key="2">
    <source>
        <dbReference type="ARBA" id="ARBA00022448"/>
    </source>
</evidence>
<evidence type="ECO:0000256" key="8">
    <source>
        <dbReference type="SAM" id="MobiDB-lite"/>
    </source>
</evidence>
<dbReference type="InterPro" id="IPR004907">
    <property type="entry name" value="ATPase_V1-cplx_csu"/>
</dbReference>
<keyword evidence="4" id="KW-0853">WD repeat</keyword>
<dbReference type="CDD" id="cd14785">
    <property type="entry name" value="V-ATPase_C"/>
    <property type="match status" value="1"/>
</dbReference>
<dbReference type="PANTHER" id="PTHR10137:SF0">
    <property type="entry name" value="V-TYPE PROTON ATPASE SUBUNIT C"/>
    <property type="match status" value="1"/>
</dbReference>
<evidence type="ECO:0000313" key="11">
    <source>
        <dbReference type="Proteomes" id="UP000825002"/>
    </source>
</evidence>
<feature type="domain" description="Translation initiation factor beta propellor-like" evidence="9">
    <location>
        <begin position="225"/>
        <end position="413"/>
    </location>
</feature>
<dbReference type="Gene3D" id="3.30.70.100">
    <property type="match status" value="1"/>
</dbReference>
<keyword evidence="5" id="KW-0375">Hydrogen ion transport</keyword>
<comment type="similarity">
    <text evidence="1">Belongs to the V-ATPase C subunit family.</text>
</comment>
<proteinExistence type="inferred from homology"/>
<keyword evidence="3" id="KW-0396">Initiation factor</keyword>
<evidence type="ECO:0000256" key="5">
    <source>
        <dbReference type="ARBA" id="ARBA00022781"/>
    </source>
</evidence>
<dbReference type="Gene3D" id="1.20.1460.10">
    <property type="entry name" value="subunit c (vma5p) of the yeast v-atpase, domain 2"/>
    <property type="match status" value="1"/>
</dbReference>
<protein>
    <recommendedName>
        <fullName evidence="9">Translation initiation factor beta propellor-like domain-containing protein</fullName>
    </recommendedName>
</protein>
<dbReference type="SUPFAM" id="SSF118203">
    <property type="entry name" value="Vacuolar ATP synthase subunit C"/>
    <property type="match status" value="1"/>
</dbReference>
<reference evidence="10 11" key="1">
    <citation type="submission" date="2020-10" db="EMBL/GenBank/DDBJ databases">
        <authorList>
            <person name="Klimov P.B."/>
            <person name="Dyachkov S.M."/>
            <person name="Chetverikov P.E."/>
        </authorList>
    </citation>
    <scope>NUCLEOTIDE SEQUENCE [LARGE SCALE GENOMIC DNA]</scope>
    <source>
        <strain evidence="10">BMOC 18-1129-001#AD2665</strain>
        <tissue evidence="10">Entire mites</tissue>
    </source>
</reference>
<dbReference type="PANTHER" id="PTHR10137">
    <property type="entry name" value="V-TYPE PROTON ATPASE SUBUNIT C"/>
    <property type="match status" value="1"/>
</dbReference>
<feature type="region of interest" description="Disordered" evidence="8">
    <location>
        <begin position="506"/>
        <end position="545"/>
    </location>
</feature>
<dbReference type="InterPro" id="IPR015943">
    <property type="entry name" value="WD40/YVTN_repeat-like_dom_sf"/>
</dbReference>
<name>A0ABQ7S9R8_9ACAR</name>
<dbReference type="Proteomes" id="UP000825002">
    <property type="component" value="Unassembled WGS sequence"/>
</dbReference>
<dbReference type="Gene3D" id="2.130.10.10">
    <property type="entry name" value="YVTN repeat-like/Quinoprotein amine dehydrogenase"/>
    <property type="match status" value="1"/>
</dbReference>